<dbReference type="Proteomes" id="UP000262699">
    <property type="component" value="Unassembled WGS sequence"/>
</dbReference>
<protein>
    <submittedName>
        <fullName evidence="3">META domain-containing protein</fullName>
    </submittedName>
</protein>
<feature type="signal peptide" evidence="1">
    <location>
        <begin position="1"/>
        <end position="19"/>
    </location>
</feature>
<evidence type="ECO:0000259" key="2">
    <source>
        <dbReference type="Pfam" id="PF03724"/>
    </source>
</evidence>
<sequence length="232" mass="23933">MIRILAPLVALSACTPMVAPDTPPPAAGGQRYGAVGTEPFWSLGLADGKMGFAAAGGRTIAVAAPPARPSFNGERYVTDRLTLDITHSPCSDGMSDKRYPDTVLVIADGREYRGCGEAKADNALEARDWRVSAIRGEAPGGPRPATLRFDAGRLTGTTGCNRLTASYTLAGSAVTIGDATMTRMACPGPAMAQEQRLAAALKGSLTLVQGKDGFMLANADGSAAVTLVPVRP</sequence>
<evidence type="ECO:0000313" key="3">
    <source>
        <dbReference type="EMBL" id="HCB75346.1"/>
    </source>
</evidence>
<proteinExistence type="predicted"/>
<dbReference type="EMBL" id="DOYJ01000119">
    <property type="protein sequence ID" value="HCB75346.1"/>
    <property type="molecule type" value="Genomic_DNA"/>
</dbReference>
<accession>A0A3D0W9E2</accession>
<dbReference type="AlphaFoldDB" id="A0A3D0W9E2"/>
<dbReference type="InterPro" id="IPR005184">
    <property type="entry name" value="DUF306_Meta_HslJ"/>
</dbReference>
<dbReference type="PANTHER" id="PTHR35535">
    <property type="entry name" value="HEAT SHOCK PROTEIN HSLJ"/>
    <property type="match status" value="1"/>
</dbReference>
<feature type="chain" id="PRO_5017624166" evidence="1">
    <location>
        <begin position="20"/>
        <end position="232"/>
    </location>
</feature>
<dbReference type="Gene3D" id="2.40.128.270">
    <property type="match status" value="1"/>
</dbReference>
<dbReference type="InterPro" id="IPR038670">
    <property type="entry name" value="HslJ-like_sf"/>
</dbReference>
<name>A0A3D0W9E2_9SPHN</name>
<organism evidence="3 4">
    <name type="scientific">Sphingomonas bacterium</name>
    <dbReference type="NCBI Taxonomy" id="1895847"/>
    <lineage>
        <taxon>Bacteria</taxon>
        <taxon>Pseudomonadati</taxon>
        <taxon>Pseudomonadota</taxon>
        <taxon>Alphaproteobacteria</taxon>
        <taxon>Sphingomonadales</taxon>
        <taxon>Sphingomonadaceae</taxon>
        <taxon>Sphingomonas</taxon>
    </lineage>
</organism>
<evidence type="ECO:0000313" key="4">
    <source>
        <dbReference type="Proteomes" id="UP000262699"/>
    </source>
</evidence>
<gene>
    <name evidence="3" type="ORF">DEP91_04115</name>
</gene>
<comment type="caution">
    <text evidence="3">The sequence shown here is derived from an EMBL/GenBank/DDBJ whole genome shotgun (WGS) entry which is preliminary data.</text>
</comment>
<dbReference type="InterPro" id="IPR053147">
    <property type="entry name" value="Hsp_HslJ-like"/>
</dbReference>
<dbReference type="PANTHER" id="PTHR35535:SF1">
    <property type="entry name" value="HEAT SHOCK PROTEIN HSLJ"/>
    <property type="match status" value="1"/>
</dbReference>
<keyword evidence="1" id="KW-0732">Signal</keyword>
<dbReference type="Pfam" id="PF03724">
    <property type="entry name" value="META"/>
    <property type="match status" value="1"/>
</dbReference>
<reference evidence="3 4" key="1">
    <citation type="journal article" date="2018" name="Nat. Biotechnol.">
        <title>A standardized bacterial taxonomy based on genome phylogeny substantially revises the tree of life.</title>
        <authorList>
            <person name="Parks D.H."/>
            <person name="Chuvochina M."/>
            <person name="Waite D.W."/>
            <person name="Rinke C."/>
            <person name="Skarshewski A."/>
            <person name="Chaumeil P.A."/>
            <person name="Hugenholtz P."/>
        </authorList>
    </citation>
    <scope>NUCLEOTIDE SEQUENCE [LARGE SCALE GENOMIC DNA]</scope>
    <source>
        <strain evidence="3">UBA9015</strain>
    </source>
</reference>
<feature type="domain" description="DUF306" evidence="2">
    <location>
        <begin position="123"/>
        <end position="225"/>
    </location>
</feature>
<evidence type="ECO:0000256" key="1">
    <source>
        <dbReference type="SAM" id="SignalP"/>
    </source>
</evidence>